<evidence type="ECO:0000313" key="3">
    <source>
        <dbReference type="EMBL" id="KAL2542079.1"/>
    </source>
</evidence>
<dbReference type="Proteomes" id="UP001604336">
    <property type="component" value="Unassembled WGS sequence"/>
</dbReference>
<name>A0ABD1VXG8_9LAMI</name>
<dbReference type="Pfam" id="PF24867">
    <property type="entry name" value="DUF7733"/>
    <property type="match status" value="2"/>
</dbReference>
<evidence type="ECO:0000256" key="1">
    <source>
        <dbReference type="SAM" id="Phobius"/>
    </source>
</evidence>
<dbReference type="EMBL" id="JBFOLK010000001">
    <property type="protein sequence ID" value="KAL2542079.1"/>
    <property type="molecule type" value="Genomic_DNA"/>
</dbReference>
<accession>A0ABD1VXG8</accession>
<dbReference type="InterPro" id="IPR056635">
    <property type="entry name" value="DUF7733"/>
</dbReference>
<feature type="transmembrane region" description="Helical" evidence="1">
    <location>
        <begin position="46"/>
        <end position="75"/>
    </location>
</feature>
<keyword evidence="1" id="KW-1133">Transmembrane helix</keyword>
<gene>
    <name evidence="3" type="ORF">Adt_03057</name>
</gene>
<evidence type="ECO:0000259" key="2">
    <source>
        <dbReference type="Pfam" id="PF24867"/>
    </source>
</evidence>
<keyword evidence="4" id="KW-1185">Reference proteome</keyword>
<keyword evidence="1" id="KW-0812">Transmembrane</keyword>
<feature type="transmembrane region" description="Helical" evidence="1">
    <location>
        <begin position="112"/>
        <end position="131"/>
    </location>
</feature>
<comment type="caution">
    <text evidence="3">The sequence shown here is derived from an EMBL/GenBank/DDBJ whole genome shotgun (WGS) entry which is preliminary data.</text>
</comment>
<proteinExistence type="predicted"/>
<organism evidence="3 4">
    <name type="scientific">Abeliophyllum distichum</name>
    <dbReference type="NCBI Taxonomy" id="126358"/>
    <lineage>
        <taxon>Eukaryota</taxon>
        <taxon>Viridiplantae</taxon>
        <taxon>Streptophyta</taxon>
        <taxon>Embryophyta</taxon>
        <taxon>Tracheophyta</taxon>
        <taxon>Spermatophyta</taxon>
        <taxon>Magnoliopsida</taxon>
        <taxon>eudicotyledons</taxon>
        <taxon>Gunneridae</taxon>
        <taxon>Pentapetalae</taxon>
        <taxon>asterids</taxon>
        <taxon>lamiids</taxon>
        <taxon>Lamiales</taxon>
        <taxon>Oleaceae</taxon>
        <taxon>Forsythieae</taxon>
        <taxon>Abeliophyllum</taxon>
    </lineage>
</organism>
<feature type="domain" description="DUF7733" evidence="2">
    <location>
        <begin position="86"/>
        <end position="150"/>
    </location>
</feature>
<sequence>MSAGVGPPRDIGVAKEEAHEPADINKTAVKSPTRGDFFTFRQLKALAAIIIISAGGLVSIEDFAFVIFSIIYMYFISKFAFPATHLVEGDKVGSTGAAPHVFLLASQVFMEGLASAGGFLLPIRVFVPVLFNTRRIFTIVEWLRVEISKVGGGGIRRQFKEGPMF</sequence>
<dbReference type="PANTHER" id="PTHR33829:SF1">
    <property type="entry name" value="TRANSMEMBRANE PROTEIN"/>
    <property type="match status" value="1"/>
</dbReference>
<keyword evidence="1" id="KW-0472">Membrane</keyword>
<dbReference type="PANTHER" id="PTHR33829">
    <property type="entry name" value="OSJNBA0044M19.10 PROTEIN"/>
    <property type="match status" value="1"/>
</dbReference>
<feature type="domain" description="DUF7733" evidence="2">
    <location>
        <begin position="39"/>
        <end position="84"/>
    </location>
</feature>
<reference evidence="4" key="1">
    <citation type="submission" date="2024-07" db="EMBL/GenBank/DDBJ databases">
        <title>Two chromosome-level genome assemblies of Korean endemic species Abeliophyllum distichum and Forsythia ovata (Oleaceae).</title>
        <authorList>
            <person name="Jang H."/>
        </authorList>
    </citation>
    <scope>NUCLEOTIDE SEQUENCE [LARGE SCALE GENOMIC DNA]</scope>
</reference>
<evidence type="ECO:0000313" key="4">
    <source>
        <dbReference type="Proteomes" id="UP001604336"/>
    </source>
</evidence>
<dbReference type="AlphaFoldDB" id="A0ABD1VXG8"/>
<protein>
    <recommendedName>
        <fullName evidence="2">DUF7733 domain-containing protein</fullName>
    </recommendedName>
</protein>